<dbReference type="PANTHER" id="PTHR30042">
    <property type="entry name" value="POTASSIUM-TRANSPORTING ATPASE C CHAIN"/>
    <property type="match status" value="1"/>
</dbReference>
<keyword evidence="9 11" id="KW-0406">Ion transport</keyword>
<keyword evidence="14" id="KW-1185">Reference proteome</keyword>
<dbReference type="PIRSF" id="PIRSF001296">
    <property type="entry name" value="K_ATPase_KdpC"/>
    <property type="match status" value="1"/>
</dbReference>
<evidence type="ECO:0000313" key="14">
    <source>
        <dbReference type="Proteomes" id="UP000612362"/>
    </source>
</evidence>
<evidence type="ECO:0000256" key="9">
    <source>
        <dbReference type="ARBA" id="ARBA00023065"/>
    </source>
</evidence>
<dbReference type="RefSeq" id="WP_220197962.1">
    <property type="nucleotide sequence ID" value="NZ_BNJF01000004.1"/>
</dbReference>
<dbReference type="GO" id="GO:0008556">
    <property type="term" value="F:P-type potassium transmembrane transporter activity"/>
    <property type="evidence" value="ECO:0007669"/>
    <property type="project" value="InterPro"/>
</dbReference>
<keyword evidence="4 11" id="KW-0812">Transmembrane</keyword>
<proteinExistence type="inferred from homology"/>
<keyword evidence="8 11" id="KW-1133">Transmembrane helix</keyword>
<evidence type="ECO:0000256" key="1">
    <source>
        <dbReference type="ARBA" id="ARBA00022448"/>
    </source>
</evidence>
<dbReference type="Proteomes" id="UP000612362">
    <property type="component" value="Unassembled WGS sequence"/>
</dbReference>
<evidence type="ECO:0000256" key="5">
    <source>
        <dbReference type="ARBA" id="ARBA00022741"/>
    </source>
</evidence>
<evidence type="ECO:0000313" key="13">
    <source>
        <dbReference type="EMBL" id="GHO48790.1"/>
    </source>
</evidence>
<keyword evidence="7 11" id="KW-0630">Potassium</keyword>
<keyword evidence="6 11" id="KW-0067">ATP-binding</keyword>
<dbReference type="InterPro" id="IPR003820">
    <property type="entry name" value="KdpC"/>
</dbReference>
<evidence type="ECO:0000256" key="8">
    <source>
        <dbReference type="ARBA" id="ARBA00022989"/>
    </source>
</evidence>
<comment type="similarity">
    <text evidence="11">Belongs to the KdpC family.</text>
</comment>
<reference evidence="13" key="1">
    <citation type="submission" date="2020-10" db="EMBL/GenBank/DDBJ databases">
        <title>Taxonomic study of unclassified bacteria belonging to the class Ktedonobacteria.</title>
        <authorList>
            <person name="Yabe S."/>
            <person name="Wang C.M."/>
            <person name="Zheng Y."/>
            <person name="Sakai Y."/>
            <person name="Cavaletti L."/>
            <person name="Monciardini P."/>
            <person name="Donadio S."/>
        </authorList>
    </citation>
    <scope>NUCLEOTIDE SEQUENCE</scope>
    <source>
        <strain evidence="13">SOSP1-1</strain>
    </source>
</reference>
<dbReference type="EMBL" id="BNJF01000004">
    <property type="protein sequence ID" value="GHO48790.1"/>
    <property type="molecule type" value="Genomic_DNA"/>
</dbReference>
<comment type="caution">
    <text evidence="13">The sequence shown here is derived from an EMBL/GenBank/DDBJ whole genome shotgun (WGS) entry which is preliminary data.</text>
</comment>
<dbReference type="GO" id="GO:0005886">
    <property type="term" value="C:plasma membrane"/>
    <property type="evidence" value="ECO:0007669"/>
    <property type="project" value="UniProtKB-SubCell"/>
</dbReference>
<dbReference type="NCBIfam" id="NF001454">
    <property type="entry name" value="PRK00315.1"/>
    <property type="match status" value="1"/>
</dbReference>
<keyword evidence="5 11" id="KW-0547">Nucleotide-binding</keyword>
<evidence type="ECO:0000256" key="2">
    <source>
        <dbReference type="ARBA" id="ARBA00022475"/>
    </source>
</evidence>
<comment type="subunit">
    <text evidence="11">The system is composed of three essential subunits: KdpA, KdpB and KdpC.</text>
</comment>
<evidence type="ECO:0000256" key="10">
    <source>
        <dbReference type="ARBA" id="ARBA00023136"/>
    </source>
</evidence>
<dbReference type="HAMAP" id="MF_00276">
    <property type="entry name" value="KdpC"/>
    <property type="match status" value="1"/>
</dbReference>
<keyword evidence="10 11" id="KW-0472">Membrane</keyword>
<keyword evidence="3 11" id="KW-0633">Potassium transport</keyword>
<dbReference type="PANTHER" id="PTHR30042:SF2">
    <property type="entry name" value="POTASSIUM-TRANSPORTING ATPASE KDPC SUBUNIT"/>
    <property type="match status" value="1"/>
</dbReference>
<comment type="function">
    <text evidence="11">Part of the high-affinity ATP-driven potassium transport (or Kdp) system, which catalyzes the hydrolysis of ATP coupled with the electrogenic transport of potassium into the cytoplasm. This subunit acts as a catalytic chaperone that increases the ATP-binding affinity of the ATP-hydrolyzing subunit KdpB by the formation of a transient KdpB/KdpC/ATP ternary complex.</text>
</comment>
<dbReference type="GO" id="GO:0005524">
    <property type="term" value="F:ATP binding"/>
    <property type="evidence" value="ECO:0007669"/>
    <property type="project" value="UniProtKB-UniRule"/>
</dbReference>
<comment type="subcellular location">
    <subcellularLocation>
        <location evidence="11">Cell membrane</location>
        <topology evidence="11">Single-pass membrane protein</topology>
    </subcellularLocation>
</comment>
<evidence type="ECO:0000256" key="12">
    <source>
        <dbReference type="SAM" id="MobiDB-lite"/>
    </source>
</evidence>
<sequence length="199" mass="21642">MNIALKYIRPAIVITLLLTIVTGLLYPGVVTALSQLIFPYQSNGSLHYNNGTLVGSDLIGQEWTSPRYFHGRPSATVSSTDSSKSEPYNAANSSASNLGPTNQNLTDTVQERVKELQKENPGVPVPVDLVTSSGSGLDPDITPAAANFQIPRIARERGLSQDVVKKLIDDHIQGRFLFIFGEEHVNVLQLNLDLDKLTS</sequence>
<feature type="compositionally biased region" description="Polar residues" evidence="12">
    <location>
        <begin position="90"/>
        <end position="104"/>
    </location>
</feature>
<evidence type="ECO:0000256" key="3">
    <source>
        <dbReference type="ARBA" id="ARBA00022538"/>
    </source>
</evidence>
<dbReference type="AlphaFoldDB" id="A0A8J3MV05"/>
<organism evidence="13 14">
    <name type="scientific">Ktedonospora formicarum</name>
    <dbReference type="NCBI Taxonomy" id="2778364"/>
    <lineage>
        <taxon>Bacteria</taxon>
        <taxon>Bacillati</taxon>
        <taxon>Chloroflexota</taxon>
        <taxon>Ktedonobacteria</taxon>
        <taxon>Ktedonobacterales</taxon>
        <taxon>Ktedonobacteraceae</taxon>
        <taxon>Ktedonospora</taxon>
    </lineage>
</organism>
<evidence type="ECO:0000256" key="7">
    <source>
        <dbReference type="ARBA" id="ARBA00022958"/>
    </source>
</evidence>
<evidence type="ECO:0000256" key="11">
    <source>
        <dbReference type="HAMAP-Rule" id="MF_00276"/>
    </source>
</evidence>
<evidence type="ECO:0000256" key="4">
    <source>
        <dbReference type="ARBA" id="ARBA00022692"/>
    </source>
</evidence>
<gene>
    <name evidence="13" type="primary">kdpC_3</name>
    <name evidence="11" type="synonym">kdpC</name>
    <name evidence="13" type="ORF">KSX_69530</name>
</gene>
<accession>A0A8J3MV05</accession>
<evidence type="ECO:0000256" key="6">
    <source>
        <dbReference type="ARBA" id="ARBA00022840"/>
    </source>
</evidence>
<keyword evidence="2 11" id="KW-1003">Cell membrane</keyword>
<feature type="region of interest" description="Disordered" evidence="12">
    <location>
        <begin position="72"/>
        <end position="104"/>
    </location>
</feature>
<dbReference type="NCBIfam" id="TIGR00681">
    <property type="entry name" value="kdpC"/>
    <property type="match status" value="1"/>
</dbReference>
<dbReference type="Pfam" id="PF02669">
    <property type="entry name" value="KdpC"/>
    <property type="match status" value="1"/>
</dbReference>
<keyword evidence="1 11" id="KW-0813">Transport</keyword>
<name>A0A8J3MV05_9CHLR</name>
<protein>
    <recommendedName>
        <fullName evidence="11">Potassium-transporting ATPase KdpC subunit</fullName>
    </recommendedName>
    <alternativeName>
        <fullName evidence="11">ATP phosphohydrolase [potassium-transporting] C chain</fullName>
    </alternativeName>
    <alternativeName>
        <fullName evidence="11">Potassium-binding and translocating subunit C</fullName>
    </alternativeName>
    <alternativeName>
        <fullName evidence="11">Potassium-translocating ATPase C chain</fullName>
    </alternativeName>
</protein>